<name>A0A7Z0CMY2_9ACTN</name>
<dbReference type="Pfam" id="PF13472">
    <property type="entry name" value="Lipase_GDSL_2"/>
    <property type="match status" value="1"/>
</dbReference>
<evidence type="ECO:0000313" key="5">
    <source>
        <dbReference type="EMBL" id="NYI44252.1"/>
    </source>
</evidence>
<evidence type="ECO:0000259" key="4">
    <source>
        <dbReference type="Pfam" id="PF13472"/>
    </source>
</evidence>
<dbReference type="PANTHER" id="PTHR37981:SF1">
    <property type="entry name" value="SGNH HYDROLASE-TYPE ESTERASE DOMAIN-CONTAINING PROTEIN"/>
    <property type="match status" value="1"/>
</dbReference>
<dbReference type="GO" id="GO:0019433">
    <property type="term" value="P:triglyceride catabolic process"/>
    <property type="evidence" value="ECO:0007669"/>
    <property type="project" value="TreeGrafter"/>
</dbReference>
<feature type="active site" description="Nucleophile" evidence="1">
    <location>
        <position position="55"/>
    </location>
</feature>
<accession>A0A7Z0CMY2</accession>
<dbReference type="RefSeq" id="WP_179648162.1">
    <property type="nucleotide sequence ID" value="NZ_JACBZM010000001.1"/>
</dbReference>
<dbReference type="InterPro" id="IPR036514">
    <property type="entry name" value="SGNH_hydro_sf"/>
</dbReference>
<feature type="disulfide bond" evidence="2">
    <location>
        <begin position="213"/>
        <end position="261"/>
    </location>
</feature>
<dbReference type="Gene3D" id="3.40.50.1110">
    <property type="entry name" value="SGNH hydrolase"/>
    <property type="match status" value="1"/>
</dbReference>
<dbReference type="GO" id="GO:0004806">
    <property type="term" value="F:triacylglycerol lipase activity"/>
    <property type="evidence" value="ECO:0007669"/>
    <property type="project" value="TreeGrafter"/>
</dbReference>
<feature type="disulfide bond" evidence="2">
    <location>
        <begin position="71"/>
        <end position="95"/>
    </location>
</feature>
<feature type="chain" id="PRO_5038541386" description="SGNH hydrolase-type esterase domain-containing protein" evidence="3">
    <location>
        <begin position="21"/>
        <end position="300"/>
    </location>
</feature>
<organism evidence="5 6">
    <name type="scientific">Nocardioides aromaticivorans</name>
    <dbReference type="NCBI Taxonomy" id="200618"/>
    <lineage>
        <taxon>Bacteria</taxon>
        <taxon>Bacillati</taxon>
        <taxon>Actinomycetota</taxon>
        <taxon>Actinomycetes</taxon>
        <taxon>Propionibacteriales</taxon>
        <taxon>Nocardioidaceae</taxon>
        <taxon>Nocardioides</taxon>
    </lineage>
</organism>
<evidence type="ECO:0000256" key="2">
    <source>
        <dbReference type="PIRSR" id="PIRSR637460-2"/>
    </source>
</evidence>
<comment type="caution">
    <text evidence="5">The sequence shown here is derived from an EMBL/GenBank/DDBJ whole genome shotgun (WGS) entry which is preliminary data.</text>
</comment>
<keyword evidence="2" id="KW-1015">Disulfide bond</keyword>
<dbReference type="InterPro" id="IPR037460">
    <property type="entry name" value="SEST-like"/>
</dbReference>
<feature type="disulfide bond" evidence="2">
    <location>
        <begin position="147"/>
        <end position="160"/>
    </location>
</feature>
<keyword evidence="3" id="KW-0732">Signal</keyword>
<dbReference type="AlphaFoldDB" id="A0A7Z0CMY2"/>
<feature type="active site" evidence="1">
    <location>
        <position position="280"/>
    </location>
</feature>
<dbReference type="CDD" id="cd01823">
    <property type="entry name" value="SEST_like"/>
    <property type="match status" value="1"/>
</dbReference>
<evidence type="ECO:0000313" key="6">
    <source>
        <dbReference type="Proteomes" id="UP000562045"/>
    </source>
</evidence>
<dbReference type="Proteomes" id="UP000562045">
    <property type="component" value="Unassembled WGS sequence"/>
</dbReference>
<proteinExistence type="predicted"/>
<dbReference type="EMBL" id="JACBZM010000001">
    <property type="protein sequence ID" value="NYI44252.1"/>
    <property type="molecule type" value="Genomic_DNA"/>
</dbReference>
<dbReference type="InterPro" id="IPR013830">
    <property type="entry name" value="SGNH_hydro"/>
</dbReference>
<evidence type="ECO:0000256" key="1">
    <source>
        <dbReference type="PIRSR" id="PIRSR637460-1"/>
    </source>
</evidence>
<gene>
    <name evidence="5" type="ORF">BJ993_001332</name>
</gene>
<feature type="signal peptide" evidence="3">
    <location>
        <begin position="1"/>
        <end position="20"/>
    </location>
</feature>
<feature type="domain" description="SGNH hydrolase-type esterase" evidence="4">
    <location>
        <begin position="51"/>
        <end position="276"/>
    </location>
</feature>
<dbReference type="SUPFAM" id="SSF52266">
    <property type="entry name" value="SGNH hydrolase"/>
    <property type="match status" value="1"/>
</dbReference>
<dbReference type="PROSITE" id="PS51257">
    <property type="entry name" value="PROKAR_LIPOPROTEIN"/>
    <property type="match status" value="1"/>
</dbReference>
<dbReference type="PANTHER" id="PTHR37981">
    <property type="entry name" value="LIPASE 2"/>
    <property type="match status" value="1"/>
</dbReference>
<sequence>MRSWATRGLMAAAVVPVLLAAGCTTAEKDGDDSPDASANRQPIEAGDRYVALGDSYTSAPGVGTTTGPAGCLRTDGNYPTLLAGALDLELTDVSCGGAKTDDMTKPQVVGSETVPAQVDAVTEDTDLVTLSIGANNGSVYGNLVVSCARLATTNPTGAPCSDLAQKNPDVLPQVFDGVEAGIVETVGAILDRAPHARVVIVGYPQIIPAQGTCALLPLAEGDYAFGRGVLQEFVEAQAEAAEKAGAEYVDVWAASEGHDICGQEPWVAGFRPAEAGTAYHPYAEEQAAVADLLESTVSGP</sequence>
<reference evidence="5 6" key="1">
    <citation type="submission" date="2020-07" db="EMBL/GenBank/DDBJ databases">
        <title>Sequencing the genomes of 1000 actinobacteria strains.</title>
        <authorList>
            <person name="Klenk H.-P."/>
        </authorList>
    </citation>
    <scope>NUCLEOTIDE SEQUENCE [LARGE SCALE GENOMIC DNA]</scope>
    <source>
        <strain evidence="5 6">DSM 15131</strain>
    </source>
</reference>
<evidence type="ECO:0000256" key="3">
    <source>
        <dbReference type="SAM" id="SignalP"/>
    </source>
</evidence>
<protein>
    <recommendedName>
        <fullName evidence="4">SGNH hydrolase-type esterase domain-containing protein</fullName>
    </recommendedName>
</protein>